<dbReference type="EMBL" id="JBHUEN010000006">
    <property type="protein sequence ID" value="MFD1880576.1"/>
    <property type="molecule type" value="Genomic_DNA"/>
</dbReference>
<dbReference type="RefSeq" id="WP_379139861.1">
    <property type="nucleotide sequence ID" value="NZ_JBHUEN010000006.1"/>
</dbReference>
<sequence length="190" mass="19611">MMRGAVLPTLIAASAFAQPALATRNTEGLVITTFIQRCLEPMRAGKLPDVSGLKAAEGSPAPGTPGSDITYANVDGPMSMRVQTIRAGMTSCDLAVDLTQGFDLGQVSTVLAGQLHDADFKPKASCDSGAIREMRVFEGPASADGSRLGVLSFVISLGDPSPDQLNLIVAESDQPVGSGDDCTEPSGAMR</sequence>
<evidence type="ECO:0000313" key="3">
    <source>
        <dbReference type="Proteomes" id="UP001597213"/>
    </source>
</evidence>
<evidence type="ECO:0000256" key="1">
    <source>
        <dbReference type="SAM" id="SignalP"/>
    </source>
</evidence>
<accession>A0ABW4R2W8</accession>
<dbReference type="Proteomes" id="UP001597213">
    <property type="component" value="Unassembled WGS sequence"/>
</dbReference>
<feature type="chain" id="PRO_5045890496" evidence="1">
    <location>
        <begin position="23"/>
        <end position="190"/>
    </location>
</feature>
<keyword evidence="1" id="KW-0732">Signal</keyword>
<reference evidence="3" key="1">
    <citation type="journal article" date="2019" name="Int. J. Syst. Evol. Microbiol.">
        <title>The Global Catalogue of Microorganisms (GCM) 10K type strain sequencing project: providing services to taxonomists for standard genome sequencing and annotation.</title>
        <authorList>
            <consortium name="The Broad Institute Genomics Platform"/>
            <consortium name="The Broad Institute Genome Sequencing Center for Infectious Disease"/>
            <person name="Wu L."/>
            <person name="Ma J."/>
        </authorList>
    </citation>
    <scope>NUCLEOTIDE SEQUENCE [LARGE SCALE GENOMIC DNA]</scope>
    <source>
        <strain evidence="3">CCUG 56029</strain>
    </source>
</reference>
<protein>
    <submittedName>
        <fullName evidence="2">Uncharacterized protein</fullName>
    </submittedName>
</protein>
<comment type="caution">
    <text evidence="2">The sequence shown here is derived from an EMBL/GenBank/DDBJ whole genome shotgun (WGS) entry which is preliminary data.</text>
</comment>
<evidence type="ECO:0000313" key="2">
    <source>
        <dbReference type="EMBL" id="MFD1880576.1"/>
    </source>
</evidence>
<keyword evidence="3" id="KW-1185">Reference proteome</keyword>
<feature type="signal peptide" evidence="1">
    <location>
        <begin position="1"/>
        <end position="22"/>
    </location>
</feature>
<proteinExistence type="predicted"/>
<name>A0ABW4R2W8_9RHOB</name>
<gene>
    <name evidence="2" type="ORF">ACFSCT_02460</name>
</gene>
<organism evidence="2 3">
    <name type="scientific">Paracoccus pacificus</name>
    <dbReference type="NCBI Taxonomy" id="1463598"/>
    <lineage>
        <taxon>Bacteria</taxon>
        <taxon>Pseudomonadati</taxon>
        <taxon>Pseudomonadota</taxon>
        <taxon>Alphaproteobacteria</taxon>
        <taxon>Rhodobacterales</taxon>
        <taxon>Paracoccaceae</taxon>
        <taxon>Paracoccus</taxon>
    </lineage>
</organism>